<evidence type="ECO:0000256" key="3">
    <source>
        <dbReference type="SAM" id="Coils"/>
    </source>
</evidence>
<evidence type="ECO:0000313" key="6">
    <source>
        <dbReference type="EMBL" id="KAL2328025.1"/>
    </source>
</evidence>
<dbReference type="InterPro" id="IPR001611">
    <property type="entry name" value="Leu-rich_rpt"/>
</dbReference>
<accession>A0ABD1LYN8</accession>
<dbReference type="InterPro" id="IPR045344">
    <property type="entry name" value="C-JID"/>
</dbReference>
<organism evidence="6 7">
    <name type="scientific">Flemingia macrophylla</name>
    <dbReference type="NCBI Taxonomy" id="520843"/>
    <lineage>
        <taxon>Eukaryota</taxon>
        <taxon>Viridiplantae</taxon>
        <taxon>Streptophyta</taxon>
        <taxon>Embryophyta</taxon>
        <taxon>Tracheophyta</taxon>
        <taxon>Spermatophyta</taxon>
        <taxon>Magnoliopsida</taxon>
        <taxon>eudicotyledons</taxon>
        <taxon>Gunneridae</taxon>
        <taxon>Pentapetalae</taxon>
        <taxon>rosids</taxon>
        <taxon>fabids</taxon>
        <taxon>Fabales</taxon>
        <taxon>Fabaceae</taxon>
        <taxon>Papilionoideae</taxon>
        <taxon>50 kb inversion clade</taxon>
        <taxon>NPAAA clade</taxon>
        <taxon>indigoferoid/millettioid clade</taxon>
        <taxon>Phaseoleae</taxon>
        <taxon>Flemingia</taxon>
    </lineage>
</organism>
<dbReference type="SUPFAM" id="SSF52047">
    <property type="entry name" value="RNI-like"/>
    <property type="match status" value="1"/>
</dbReference>
<dbReference type="PANTHER" id="PTHR45752:SF195">
    <property type="entry name" value="LEUCINE-RICH REPEAT (LRR) FAMILY PROTEIN-RELATED"/>
    <property type="match status" value="1"/>
</dbReference>
<dbReference type="EMBL" id="JBGMDY010000007">
    <property type="protein sequence ID" value="KAL2328025.1"/>
    <property type="molecule type" value="Genomic_DNA"/>
</dbReference>
<comment type="caution">
    <text evidence="6">The sequence shown here is derived from an EMBL/GenBank/DDBJ whole genome shotgun (WGS) entry which is preliminary data.</text>
</comment>
<sequence length="707" mass="80187">MSTAGNNDIPEPSSPLAKKRRKGTMKGKQPKYVIKLPPLKKAPVVESPLIQPSPSEVENIVLIPSQPLVVEPTPYQPSIVQPMPSQPPIVQPIQPHINQPMPSQPLPSSMGSHCAAPRQQQTSTEAGEPSTYVDDDPPVGAVLEIIEPCYICGDTFPQQTSSFAAADSQKIIRLEEEVRQSREEVRQSREENQRLQKKLQSLVSVVLHLLPPAAQIILQDIDEQQQNDDQNQDAQEDDQHHAKNSPPHYYLPNLRNIDLRESKKFIELPDLRGVPRLRDLILIGCIEIVHIDPSIGVLKELTVLNLKDCKNLVLDLNIIFGLDSLKELNLSGCSNLLNNRMLKDLKMTEHLENVDKNRSAIQLSASSVYEILMFPFNFLSSLKHEDSLDVLLPYLCRFPCLWHLDLSFCGLLQIPDAIGNLHSLEVLNLGGNKFVRLPTTIKELTNLRELNLEHCKQLKYLSELPTTKGNISGQYFIELYIFNCPNLSEMEHCYDMIFSWMIQIFKVFLQRSLPVRRIHIVIPGTQIPQWFSKQNNGSSIIMDLPPVMDDSNWVGVACCFLLVAHDDPSNLGHTRECDNYGDIECSLHYSPHSSFGTIFQIQMDDDLITDEIDHLFILFLSRRYLIPQENEIYDLDKRIFRTRIYEHPKARTEASLVAKEKMISDITVIVANDFSSWSTMVMVGDGWHAMRSVNLVAVAHGRGHHDN</sequence>
<dbReference type="InterPro" id="IPR050715">
    <property type="entry name" value="LRR-SigEffector_domain"/>
</dbReference>
<keyword evidence="7" id="KW-1185">Reference proteome</keyword>
<dbReference type="PANTHER" id="PTHR45752">
    <property type="entry name" value="LEUCINE-RICH REPEAT-CONTAINING"/>
    <property type="match status" value="1"/>
</dbReference>
<name>A0ABD1LYN8_9FABA</name>
<evidence type="ECO:0000259" key="5">
    <source>
        <dbReference type="Pfam" id="PF20160"/>
    </source>
</evidence>
<feature type="compositionally biased region" description="Low complexity" evidence="4">
    <location>
        <begin position="99"/>
        <end position="112"/>
    </location>
</feature>
<dbReference type="Proteomes" id="UP001603857">
    <property type="component" value="Unassembled WGS sequence"/>
</dbReference>
<dbReference type="InterPro" id="IPR032675">
    <property type="entry name" value="LRR_dom_sf"/>
</dbReference>
<feature type="compositionally biased region" description="Basic residues" evidence="4">
    <location>
        <begin position="17"/>
        <end position="29"/>
    </location>
</feature>
<feature type="region of interest" description="Disordered" evidence="4">
    <location>
        <begin position="99"/>
        <end position="135"/>
    </location>
</feature>
<protein>
    <recommendedName>
        <fullName evidence="5">C-JID domain-containing protein</fullName>
    </recommendedName>
</protein>
<evidence type="ECO:0000313" key="7">
    <source>
        <dbReference type="Proteomes" id="UP001603857"/>
    </source>
</evidence>
<reference evidence="6 7" key="1">
    <citation type="submission" date="2024-08" db="EMBL/GenBank/DDBJ databases">
        <title>Insights into the chromosomal genome structure of Flemingia macrophylla.</title>
        <authorList>
            <person name="Ding Y."/>
            <person name="Zhao Y."/>
            <person name="Bi W."/>
            <person name="Wu M."/>
            <person name="Zhao G."/>
            <person name="Gong Y."/>
            <person name="Li W."/>
            <person name="Zhang P."/>
        </authorList>
    </citation>
    <scope>NUCLEOTIDE SEQUENCE [LARGE SCALE GENOMIC DNA]</scope>
    <source>
        <strain evidence="6">DYQJB</strain>
        <tissue evidence="6">Leaf</tissue>
    </source>
</reference>
<keyword evidence="2" id="KW-0677">Repeat</keyword>
<feature type="region of interest" description="Disordered" evidence="4">
    <location>
        <begin position="1"/>
        <end position="34"/>
    </location>
</feature>
<feature type="domain" description="C-JID" evidence="5">
    <location>
        <begin position="522"/>
        <end position="587"/>
    </location>
</feature>
<gene>
    <name evidence="6" type="ORF">Fmac_021452</name>
</gene>
<dbReference type="Gene3D" id="3.80.10.10">
    <property type="entry name" value="Ribonuclease Inhibitor"/>
    <property type="match status" value="2"/>
</dbReference>
<keyword evidence="3" id="KW-0175">Coiled coil</keyword>
<dbReference type="Pfam" id="PF13855">
    <property type="entry name" value="LRR_8"/>
    <property type="match status" value="1"/>
</dbReference>
<evidence type="ECO:0000256" key="4">
    <source>
        <dbReference type="SAM" id="MobiDB-lite"/>
    </source>
</evidence>
<dbReference type="AlphaFoldDB" id="A0ABD1LYN8"/>
<evidence type="ECO:0000256" key="1">
    <source>
        <dbReference type="ARBA" id="ARBA00022614"/>
    </source>
</evidence>
<feature type="compositionally biased region" description="Acidic residues" evidence="4">
    <location>
        <begin position="224"/>
        <end position="236"/>
    </location>
</feature>
<proteinExistence type="predicted"/>
<evidence type="ECO:0000256" key="2">
    <source>
        <dbReference type="ARBA" id="ARBA00022737"/>
    </source>
</evidence>
<feature type="coiled-coil region" evidence="3">
    <location>
        <begin position="164"/>
        <end position="205"/>
    </location>
</feature>
<keyword evidence="1" id="KW-0433">Leucine-rich repeat</keyword>
<feature type="region of interest" description="Disordered" evidence="4">
    <location>
        <begin position="224"/>
        <end position="250"/>
    </location>
</feature>
<dbReference type="Pfam" id="PF20160">
    <property type="entry name" value="C-JID"/>
    <property type="match status" value="1"/>
</dbReference>